<accession>A0A0R1W3L3</accession>
<gene>
    <name evidence="1" type="ORF">FD16_GL000307</name>
</gene>
<sequence length="231" mass="25850">MDARHLSKRLATVASFVPVGARLADIGSDHAYLPAALAIQNKIVYAVAGEVARGPFENALHEIKSQKLDHIINVRQADGLSAITSNDFIDAVTIAGMGGTLITKILSEGIKNLSGVKSLILQPNVGEFGLRQWLMNHQFRITNESILSEDGHTYEIIVAQPSNKVVNYSESQLYFGPWLLQQKNEVFKAKWREEAEHLRDSIEHMKIASNPPRTKITQFEQQIRQIQRVLE</sequence>
<dbReference type="RefSeq" id="WP_010622222.1">
    <property type="nucleotide sequence ID" value="NZ_AZGF01000011.1"/>
</dbReference>
<dbReference type="Gene3D" id="3.40.50.150">
    <property type="entry name" value="Vaccinia Virus protein VP39"/>
    <property type="match status" value="1"/>
</dbReference>
<dbReference type="Proteomes" id="UP000051820">
    <property type="component" value="Unassembled WGS sequence"/>
</dbReference>
<dbReference type="Pfam" id="PF04816">
    <property type="entry name" value="TrmK"/>
    <property type="match status" value="1"/>
</dbReference>
<evidence type="ECO:0008006" key="3">
    <source>
        <dbReference type="Google" id="ProtNLM"/>
    </source>
</evidence>
<dbReference type="SUPFAM" id="SSF53335">
    <property type="entry name" value="S-adenosyl-L-methionine-dependent methyltransferases"/>
    <property type="match status" value="1"/>
</dbReference>
<organism evidence="1 2">
    <name type="scientific">Paucilactobacillus suebicus DSM 5007 = KCTC 3549</name>
    <dbReference type="NCBI Taxonomy" id="1423807"/>
    <lineage>
        <taxon>Bacteria</taxon>
        <taxon>Bacillati</taxon>
        <taxon>Bacillota</taxon>
        <taxon>Bacilli</taxon>
        <taxon>Lactobacillales</taxon>
        <taxon>Lactobacillaceae</taxon>
        <taxon>Paucilactobacillus</taxon>
    </lineage>
</organism>
<comment type="caution">
    <text evidence="1">The sequence shown here is derived from an EMBL/GenBank/DDBJ whole genome shotgun (WGS) entry which is preliminary data.</text>
</comment>
<reference evidence="1 2" key="1">
    <citation type="journal article" date="2015" name="Genome Announc.">
        <title>Expanding the biotechnology potential of lactobacilli through comparative genomics of 213 strains and associated genera.</title>
        <authorList>
            <person name="Sun Z."/>
            <person name="Harris H.M."/>
            <person name="McCann A."/>
            <person name="Guo C."/>
            <person name="Argimon S."/>
            <person name="Zhang W."/>
            <person name="Yang X."/>
            <person name="Jeffery I.B."/>
            <person name="Cooney J.C."/>
            <person name="Kagawa T.F."/>
            <person name="Liu W."/>
            <person name="Song Y."/>
            <person name="Salvetti E."/>
            <person name="Wrobel A."/>
            <person name="Rasinkangas P."/>
            <person name="Parkhill J."/>
            <person name="Rea M.C."/>
            <person name="O'Sullivan O."/>
            <person name="Ritari J."/>
            <person name="Douillard F.P."/>
            <person name="Paul Ross R."/>
            <person name="Yang R."/>
            <person name="Briner A.E."/>
            <person name="Felis G.E."/>
            <person name="de Vos W.M."/>
            <person name="Barrangou R."/>
            <person name="Klaenhammer T.R."/>
            <person name="Caufield P.W."/>
            <person name="Cui Y."/>
            <person name="Zhang H."/>
            <person name="O'Toole P.W."/>
        </authorList>
    </citation>
    <scope>NUCLEOTIDE SEQUENCE [LARGE SCALE GENOMIC DNA]</scope>
    <source>
        <strain evidence="1 2">DSM 5007</strain>
    </source>
</reference>
<dbReference type="InterPro" id="IPR029063">
    <property type="entry name" value="SAM-dependent_MTases_sf"/>
</dbReference>
<evidence type="ECO:0000313" key="2">
    <source>
        <dbReference type="Proteomes" id="UP000051820"/>
    </source>
</evidence>
<dbReference type="AlphaFoldDB" id="A0A0R1W3L3"/>
<dbReference type="PANTHER" id="PTHR38451:SF1">
    <property type="entry name" value="TRNA (ADENINE(22)-N(1))-METHYLTRANSFERASE"/>
    <property type="match status" value="1"/>
</dbReference>
<name>A0A0R1W3L3_9LACO</name>
<dbReference type="EMBL" id="AZGF01000011">
    <property type="protein sequence ID" value="KRM12095.1"/>
    <property type="molecule type" value="Genomic_DNA"/>
</dbReference>
<dbReference type="InterPro" id="IPR006901">
    <property type="entry name" value="TrmK"/>
</dbReference>
<proteinExistence type="predicted"/>
<dbReference type="STRING" id="1423807.FD16_GL000307"/>
<dbReference type="PATRIC" id="fig|1423807.3.peg.310"/>
<protein>
    <recommendedName>
        <fullName evidence="3">SAM-dependent methyltransferase</fullName>
    </recommendedName>
</protein>
<dbReference type="GO" id="GO:0160105">
    <property type="term" value="F:tRNA (adenine(22)-N1)-methyltransferase activity"/>
    <property type="evidence" value="ECO:0007669"/>
    <property type="project" value="InterPro"/>
</dbReference>
<evidence type="ECO:0000313" key="1">
    <source>
        <dbReference type="EMBL" id="KRM12095.1"/>
    </source>
</evidence>
<dbReference type="PIRSF" id="PIRSF018637">
    <property type="entry name" value="TrmK"/>
    <property type="match status" value="1"/>
</dbReference>
<keyword evidence="2" id="KW-1185">Reference proteome</keyword>
<dbReference type="OrthoDB" id="5881184at2"/>
<dbReference type="PANTHER" id="PTHR38451">
    <property type="entry name" value="TRNA (ADENINE(22)-N(1))-METHYLTRANSFERASE"/>
    <property type="match status" value="1"/>
</dbReference>
<dbReference type="Gene3D" id="1.10.287.1890">
    <property type="match status" value="1"/>
</dbReference>
<dbReference type="eggNOG" id="COG2384">
    <property type="taxonomic scope" value="Bacteria"/>
</dbReference>